<dbReference type="OrthoDB" id="5354738at2"/>
<gene>
    <name evidence="2" type="ORF">CIG1485E_1083</name>
</gene>
<dbReference type="EMBL" id="CP009043">
    <property type="protein sequence ID" value="AII14918.1"/>
    <property type="molecule type" value="Genomic_DNA"/>
</dbReference>
<dbReference type="Pfam" id="PF00578">
    <property type="entry name" value="AhpC-TSA"/>
    <property type="match status" value="1"/>
</dbReference>
<accession>A0A076FB70</accession>
<proteinExistence type="predicted"/>
<dbReference type="GO" id="GO:0016209">
    <property type="term" value="F:antioxidant activity"/>
    <property type="evidence" value="ECO:0007669"/>
    <property type="project" value="InterPro"/>
</dbReference>
<name>A0A076FB70_9BACT</name>
<dbReference type="STRING" id="1244531.CIG2463D_1175"/>
<keyword evidence="3" id="KW-1185">Reference proteome</keyword>
<dbReference type="Proteomes" id="UP000028486">
    <property type="component" value="Chromosome"/>
</dbReference>
<dbReference type="HOGENOM" id="CLU_1802528_0_0_7"/>
<evidence type="ECO:0000313" key="2">
    <source>
        <dbReference type="EMBL" id="AII14918.1"/>
    </source>
</evidence>
<dbReference type="SUPFAM" id="SSF52833">
    <property type="entry name" value="Thioredoxin-like"/>
    <property type="match status" value="1"/>
</dbReference>
<organism evidence="2 3">
    <name type="scientific">Campylobacter iguaniorum</name>
    <dbReference type="NCBI Taxonomy" id="1244531"/>
    <lineage>
        <taxon>Bacteria</taxon>
        <taxon>Pseudomonadati</taxon>
        <taxon>Campylobacterota</taxon>
        <taxon>Epsilonproteobacteria</taxon>
        <taxon>Campylobacterales</taxon>
        <taxon>Campylobacteraceae</taxon>
        <taxon>Campylobacter</taxon>
    </lineage>
</organism>
<protein>
    <submittedName>
        <fullName evidence="2">Peroxiredoxin domain-containing protein</fullName>
    </submittedName>
</protein>
<dbReference type="InterPro" id="IPR036249">
    <property type="entry name" value="Thioredoxin-like_sf"/>
</dbReference>
<dbReference type="Gene3D" id="3.40.30.10">
    <property type="entry name" value="Glutaredoxin"/>
    <property type="match status" value="1"/>
</dbReference>
<dbReference type="GO" id="GO:0016491">
    <property type="term" value="F:oxidoreductase activity"/>
    <property type="evidence" value="ECO:0007669"/>
    <property type="project" value="InterPro"/>
</dbReference>
<sequence>MLTLPKNCIVFTYPKMGKSREFLPDELKNLAGLTGCTNQCNAYQKSLNLIENLGFKLIAISSQNSDAISEFKDSLGLGFEFVSDPNFELENELNLKTFSILDGKKFYHRQTLIFKDGNLIKRFDFVASPSEDAKNVVEFLKSI</sequence>
<dbReference type="KEGG" id="caj:CIG1485E_1083"/>
<dbReference type="AlphaFoldDB" id="A0A076FB70"/>
<dbReference type="InterPro" id="IPR000866">
    <property type="entry name" value="AhpC/TSA"/>
</dbReference>
<dbReference type="RefSeq" id="WP_051870938.1">
    <property type="nucleotide sequence ID" value="NZ_CP009043.1"/>
</dbReference>
<evidence type="ECO:0000313" key="3">
    <source>
        <dbReference type="Proteomes" id="UP000028486"/>
    </source>
</evidence>
<feature type="domain" description="Alkyl hydroperoxide reductase subunit C/ Thiol specific antioxidant" evidence="1">
    <location>
        <begin position="35"/>
        <end position="120"/>
    </location>
</feature>
<reference evidence="3" key="1">
    <citation type="journal article" date="2014" name="Genome Announc.">
        <title>Complete Genome Sequence of Campylobacter iguaniorum Strain 1485ET, Isolated from a Bearded Dragon (Pogona vitticeps).</title>
        <authorList>
            <person name="Gilbert M.J."/>
            <person name="Miller W.G."/>
            <person name="Yee E."/>
            <person name="Kik M."/>
            <person name="Wagenaar J.A."/>
            <person name="Duim B."/>
        </authorList>
    </citation>
    <scope>NUCLEOTIDE SEQUENCE [LARGE SCALE GENOMIC DNA]</scope>
    <source>
        <strain evidence="3">1485E</strain>
    </source>
</reference>
<evidence type="ECO:0000259" key="1">
    <source>
        <dbReference type="Pfam" id="PF00578"/>
    </source>
</evidence>
<dbReference type="eggNOG" id="COG1225">
    <property type="taxonomic scope" value="Bacteria"/>
</dbReference>